<keyword evidence="4" id="KW-1185">Reference proteome</keyword>
<proteinExistence type="inferred from homology"/>
<dbReference type="CDD" id="cd00845">
    <property type="entry name" value="MPP_UshA_N_like"/>
    <property type="match status" value="1"/>
</dbReference>
<dbReference type="GeneID" id="82158674"/>
<comment type="similarity">
    <text evidence="1">Belongs to the 5'-nucleotidase family.</text>
</comment>
<evidence type="ECO:0000259" key="2">
    <source>
        <dbReference type="Pfam" id="PF00149"/>
    </source>
</evidence>
<dbReference type="PRINTS" id="PR01607">
    <property type="entry name" value="APYRASEFAMLY"/>
</dbReference>
<dbReference type="InterPro" id="IPR006146">
    <property type="entry name" value="5'-Nucleotdase_CS"/>
</dbReference>
<dbReference type="PANTHER" id="PTHR11575">
    <property type="entry name" value="5'-NUCLEOTIDASE-RELATED"/>
    <property type="match status" value="1"/>
</dbReference>
<evidence type="ECO:0000313" key="3">
    <source>
        <dbReference type="EMBL" id="NPE15209.1"/>
    </source>
</evidence>
<accession>A0ABX2AWQ5</accession>
<dbReference type="PANTHER" id="PTHR11575:SF24">
    <property type="entry name" value="5'-NUCLEOTIDASE"/>
    <property type="match status" value="1"/>
</dbReference>
<gene>
    <name evidence="3" type="ORF">HPS55_12930</name>
</gene>
<dbReference type="Gene3D" id="3.60.21.10">
    <property type="match status" value="1"/>
</dbReference>
<sequence>MDILKNIIIMTTVCCAVALSGMSQTRELVILHTNDTHSTVLPLSANLKDTLKVGRGGFLRRVAMIKDERAKNPDLLLFDSGDFSQGSPFYTLFEGKVEIELMNMMGYDAVTIGNHEFDFGLERMAELFRKADFPVVCANYDFKGTPVDGIVKPYVVLERDGLRIGVFGVSPRLDGLVSEKNCRGVKYLNPVDVACTVSDKLRFEEKCDVVVCLSHLGWGVKGDADDRTLVSVSRNIDIVLGGHSHSYFEDLQWVKNYDGRNIPVDQNGKHGIFVGKMVMKLEK</sequence>
<dbReference type="SUPFAM" id="SSF56300">
    <property type="entry name" value="Metallo-dependent phosphatases"/>
    <property type="match status" value="1"/>
</dbReference>
<reference evidence="3 4" key="1">
    <citation type="submission" date="2020-05" db="EMBL/GenBank/DDBJ databases">
        <title>Distinct polysaccharide utilization as determinants for interspecies competition between intestinal Prevotella spp.</title>
        <authorList>
            <person name="Galvez E.J.C."/>
            <person name="Iljazovic A."/>
            <person name="Strowig T."/>
        </authorList>
    </citation>
    <scope>NUCLEOTIDE SEQUENCE [LARGE SCALE GENOMIC DNA]</scope>
    <source>
        <strain evidence="3 4">PROD</strain>
    </source>
</reference>
<feature type="domain" description="Calcineurin-like phosphoesterase" evidence="2">
    <location>
        <begin position="29"/>
        <end position="247"/>
    </location>
</feature>
<protein>
    <submittedName>
        <fullName evidence="3">Bifunctional metallophosphatase/5'-nucleotidase</fullName>
    </submittedName>
</protein>
<dbReference type="PROSITE" id="PS00786">
    <property type="entry name" value="5_NUCLEOTIDASE_2"/>
    <property type="match status" value="1"/>
</dbReference>
<evidence type="ECO:0000313" key="4">
    <source>
        <dbReference type="Proteomes" id="UP001193734"/>
    </source>
</evidence>
<dbReference type="InterPro" id="IPR006179">
    <property type="entry name" value="5_nucleotidase/apyrase"/>
</dbReference>
<dbReference type="Pfam" id="PF00149">
    <property type="entry name" value="Metallophos"/>
    <property type="match status" value="1"/>
</dbReference>
<dbReference type="RefSeq" id="WP_172178045.1">
    <property type="nucleotide sequence ID" value="NZ_CASGIA010000033.1"/>
</dbReference>
<organism evidence="3 4">
    <name type="scientific">Xylanibacter rodentium</name>
    <dbReference type="NCBI Taxonomy" id="2736289"/>
    <lineage>
        <taxon>Bacteria</taxon>
        <taxon>Pseudomonadati</taxon>
        <taxon>Bacteroidota</taxon>
        <taxon>Bacteroidia</taxon>
        <taxon>Bacteroidales</taxon>
        <taxon>Prevotellaceae</taxon>
        <taxon>Xylanibacter</taxon>
    </lineage>
</organism>
<comment type="caution">
    <text evidence="3">The sequence shown here is derived from an EMBL/GenBank/DDBJ whole genome shotgun (WGS) entry which is preliminary data.</text>
</comment>
<evidence type="ECO:0000256" key="1">
    <source>
        <dbReference type="ARBA" id="ARBA00006654"/>
    </source>
</evidence>
<name>A0ABX2AWQ5_9BACT</name>
<dbReference type="InterPro" id="IPR004843">
    <property type="entry name" value="Calcineurin-like_PHP"/>
</dbReference>
<dbReference type="InterPro" id="IPR029052">
    <property type="entry name" value="Metallo-depent_PP-like"/>
</dbReference>
<dbReference type="Proteomes" id="UP001193734">
    <property type="component" value="Unassembled WGS sequence"/>
</dbReference>
<dbReference type="EMBL" id="JABKKE010000031">
    <property type="protein sequence ID" value="NPE15209.1"/>
    <property type="molecule type" value="Genomic_DNA"/>
</dbReference>